<reference evidence="1 2" key="1">
    <citation type="journal article" date="2018" name="MBio">
        <title>Comparative Genomics Reveals the Core Gene Toolbox for the Fungus-Insect Symbiosis.</title>
        <authorList>
            <person name="Wang Y."/>
            <person name="Stata M."/>
            <person name="Wang W."/>
            <person name="Stajich J.E."/>
            <person name="White M.M."/>
            <person name="Moncalvo J.M."/>
        </authorList>
    </citation>
    <scope>NUCLEOTIDE SEQUENCE [LARGE SCALE GENOMIC DNA]</scope>
    <source>
        <strain evidence="1 2">SC-DP-2</strain>
    </source>
</reference>
<evidence type="ECO:0000313" key="1">
    <source>
        <dbReference type="EMBL" id="PVV01393.1"/>
    </source>
</evidence>
<sequence length="351" mass="39641">MDNSSLIAPNLFEQVDLKDSLFELLYSAVPPGSRPKRDATPNPAETKIYSLEEIGQLVQTNSWATVVLATRESISLMKDQEIGSILKYWTLRITSLVQLRKFYSANKEICNLEDSYRQWFFMNKVSGKSSNWITFWPFELCILRANLPYYAEEDIDTSINRICELISLCEEGNWVFVENVNNFLKETVIKKRSIQLSINLAGLLLNENCGFISKSHELFSKVRGLEGQSELDNMNWAFYYVAIGDWKQAKEAFEGIARSSESGTNYAAANNAAVCGFYLGNVPLMLQDLDKIMQEMPSIAGTDETLVFNYCSAVELACGGSWQRSLKVKKVIDVGQWAGDGFDIKVFKFSG</sequence>
<dbReference type="SUPFAM" id="SSF48452">
    <property type="entry name" value="TPR-like"/>
    <property type="match status" value="1"/>
</dbReference>
<dbReference type="PANTHER" id="PTHR21581">
    <property type="entry name" value="D-ALANYL-D-ALANINE CARBOXYPEPTIDASE"/>
    <property type="match status" value="1"/>
</dbReference>
<dbReference type="STRING" id="133381.A0A2T9Z9W0"/>
<accession>A0A2T9Z9W0</accession>
<dbReference type="PANTHER" id="PTHR21581:SF6">
    <property type="entry name" value="TRAFFICKING PROTEIN PARTICLE COMPLEX SUBUNIT 12"/>
    <property type="match status" value="1"/>
</dbReference>
<keyword evidence="2" id="KW-1185">Reference proteome</keyword>
<dbReference type="InterPro" id="IPR011990">
    <property type="entry name" value="TPR-like_helical_dom_sf"/>
</dbReference>
<dbReference type="Proteomes" id="UP000245609">
    <property type="component" value="Unassembled WGS sequence"/>
</dbReference>
<protein>
    <submittedName>
        <fullName evidence="1">Uncharacterized protein</fullName>
    </submittedName>
</protein>
<dbReference type="AlphaFoldDB" id="A0A2T9Z9W0"/>
<proteinExistence type="predicted"/>
<gene>
    <name evidence="1" type="ORF">BB560_004186</name>
</gene>
<dbReference type="OrthoDB" id="428342at2759"/>
<organism evidence="1 2">
    <name type="scientific">Smittium megazygosporum</name>
    <dbReference type="NCBI Taxonomy" id="133381"/>
    <lineage>
        <taxon>Eukaryota</taxon>
        <taxon>Fungi</taxon>
        <taxon>Fungi incertae sedis</taxon>
        <taxon>Zoopagomycota</taxon>
        <taxon>Kickxellomycotina</taxon>
        <taxon>Harpellomycetes</taxon>
        <taxon>Harpellales</taxon>
        <taxon>Legeriomycetaceae</taxon>
        <taxon>Smittium</taxon>
    </lineage>
</organism>
<name>A0A2T9Z9W0_9FUNG</name>
<dbReference type="EMBL" id="MBFS01001129">
    <property type="protein sequence ID" value="PVV01393.1"/>
    <property type="molecule type" value="Genomic_DNA"/>
</dbReference>
<comment type="caution">
    <text evidence="1">The sequence shown here is derived from an EMBL/GenBank/DDBJ whole genome shotgun (WGS) entry which is preliminary data.</text>
</comment>
<evidence type="ECO:0000313" key="2">
    <source>
        <dbReference type="Proteomes" id="UP000245609"/>
    </source>
</evidence>